<dbReference type="GO" id="GO:0008270">
    <property type="term" value="F:zinc ion binding"/>
    <property type="evidence" value="ECO:0007669"/>
    <property type="project" value="InterPro"/>
</dbReference>
<name>A0A926HMB7_9FIRM</name>
<feature type="active site" description="Proton acceptor" evidence="1">
    <location>
        <position position="367"/>
    </location>
</feature>
<accession>A0A926HMB7</accession>
<dbReference type="EMBL" id="JACRSO010000003">
    <property type="protein sequence ID" value="MBC8529369.1"/>
    <property type="molecule type" value="Genomic_DNA"/>
</dbReference>
<dbReference type="Pfam" id="PF01433">
    <property type="entry name" value="Peptidase_M1"/>
    <property type="match status" value="1"/>
</dbReference>
<feature type="domain" description="Peptidase M1 membrane alanine aminopeptidase" evidence="3">
    <location>
        <begin position="304"/>
        <end position="502"/>
    </location>
</feature>
<feature type="binding site" evidence="2">
    <location>
        <position position="366"/>
    </location>
    <ligand>
        <name>Zn(2+)</name>
        <dbReference type="ChEBI" id="CHEBI:29105"/>
        <note>catalytic</note>
    </ligand>
</feature>
<dbReference type="CDD" id="cd09604">
    <property type="entry name" value="M1_APN_like"/>
    <property type="match status" value="1"/>
</dbReference>
<gene>
    <name evidence="4" type="ORF">H8699_08010</name>
</gene>
<sequence length="532" mass="60496">MHKMGMKGLKWPIRAKKGRFSLWTLARPGKGCWQIYLCAVAALVIAALAYGLPGGEGAASLRNRYDLALDFYPQARQLDGVARVDYCNTAPDRQEEIYFHLYPNAFADEESTPIPKEEWEMAYPEGFSPGGMQVAAVRVDGKNVPVVLDGQSEDILCVDLPRALAGGERCRVEIEYSVTLPKLNYRTGQGANGFQFGQCYPMLAVYDETGWNLDPYYANGDPFYFECADYRVTMTLPEELVLAHTGEQLRQQACFGRKRLYFEAENVREFAMMASRGYTVQTAMAGDVEIRSYAWNEEGGAQALEYAKDTVDFLSELLMPYDGAQLSVAQSDFYVGGMEYPHLVQIDETFYRTWELYPYLEMITVHETAHQWFYGLVGNDEVDEPWLDEALTEYMTMRYYGYRYDEAAEKRAFRNFITADLLDMAPEGIPEPPLQNSLMPSFEYANGTEYSAQVYARGAYALRETERYMGREAFDAALRAYVEQRAHQVATGEDLYAALEAQKPGAGEYLHDWLSGRKRILRSSLLQEMQQP</sequence>
<evidence type="ECO:0000259" key="3">
    <source>
        <dbReference type="Pfam" id="PF01433"/>
    </source>
</evidence>
<proteinExistence type="predicted"/>
<dbReference type="InterPro" id="IPR014782">
    <property type="entry name" value="Peptidase_M1_dom"/>
</dbReference>
<reference evidence="4" key="1">
    <citation type="submission" date="2020-08" db="EMBL/GenBank/DDBJ databases">
        <title>Genome public.</title>
        <authorList>
            <person name="Liu C."/>
            <person name="Sun Q."/>
        </authorList>
    </citation>
    <scope>NUCLEOTIDE SEQUENCE</scope>
    <source>
        <strain evidence="4">NSJ-44</strain>
    </source>
</reference>
<dbReference type="InterPro" id="IPR034015">
    <property type="entry name" value="M1_LTA4H"/>
</dbReference>
<evidence type="ECO:0000313" key="4">
    <source>
        <dbReference type="EMBL" id="MBC8529369.1"/>
    </source>
</evidence>
<evidence type="ECO:0000256" key="2">
    <source>
        <dbReference type="PIRSR" id="PIRSR634015-3"/>
    </source>
</evidence>
<organism evidence="4 5">
    <name type="scientific">Luoshenia tenuis</name>
    <dbReference type="NCBI Taxonomy" id="2763654"/>
    <lineage>
        <taxon>Bacteria</taxon>
        <taxon>Bacillati</taxon>
        <taxon>Bacillota</taxon>
        <taxon>Clostridia</taxon>
        <taxon>Christensenellales</taxon>
        <taxon>Christensenellaceae</taxon>
        <taxon>Luoshenia</taxon>
    </lineage>
</organism>
<feature type="binding site" evidence="2">
    <location>
        <position position="389"/>
    </location>
    <ligand>
        <name>Zn(2+)</name>
        <dbReference type="ChEBI" id="CHEBI:29105"/>
        <note>catalytic</note>
    </ligand>
</feature>
<keyword evidence="2" id="KW-0862">Zinc</keyword>
<dbReference type="RefSeq" id="WP_249285224.1">
    <property type="nucleotide sequence ID" value="NZ_JACRSO010000003.1"/>
</dbReference>
<comment type="caution">
    <text evidence="4">The sequence shown here is derived from an EMBL/GenBank/DDBJ whole genome shotgun (WGS) entry which is preliminary data.</text>
</comment>
<evidence type="ECO:0000256" key="1">
    <source>
        <dbReference type="PIRSR" id="PIRSR634015-1"/>
    </source>
</evidence>
<feature type="active site" description="Proton donor" evidence="1">
    <location>
        <position position="455"/>
    </location>
</feature>
<dbReference type="Proteomes" id="UP000654279">
    <property type="component" value="Unassembled WGS sequence"/>
</dbReference>
<dbReference type="PANTHER" id="PTHR45726:SF3">
    <property type="entry name" value="LEUKOTRIENE A-4 HYDROLASE"/>
    <property type="match status" value="1"/>
</dbReference>
<dbReference type="PANTHER" id="PTHR45726">
    <property type="entry name" value="LEUKOTRIENE A-4 HYDROLASE"/>
    <property type="match status" value="1"/>
</dbReference>
<keyword evidence="2" id="KW-0479">Metal-binding</keyword>
<dbReference type="Gene3D" id="1.10.390.10">
    <property type="entry name" value="Neutral Protease Domain 2"/>
    <property type="match status" value="1"/>
</dbReference>
<dbReference type="AlphaFoldDB" id="A0A926HMB7"/>
<dbReference type="GO" id="GO:0008237">
    <property type="term" value="F:metallopeptidase activity"/>
    <property type="evidence" value="ECO:0007669"/>
    <property type="project" value="InterPro"/>
</dbReference>
<feature type="binding site" evidence="2">
    <location>
        <position position="370"/>
    </location>
    <ligand>
        <name>Zn(2+)</name>
        <dbReference type="ChEBI" id="CHEBI:29105"/>
        <note>catalytic</note>
    </ligand>
</feature>
<protein>
    <submittedName>
        <fullName evidence="4">M1 family metallopeptidase</fullName>
    </submittedName>
</protein>
<dbReference type="InterPro" id="IPR027268">
    <property type="entry name" value="Peptidase_M4/M1_CTD_sf"/>
</dbReference>
<keyword evidence="5" id="KW-1185">Reference proteome</keyword>
<evidence type="ECO:0000313" key="5">
    <source>
        <dbReference type="Proteomes" id="UP000654279"/>
    </source>
</evidence>
<dbReference type="SUPFAM" id="SSF55486">
    <property type="entry name" value="Metalloproteases ('zincins'), catalytic domain"/>
    <property type="match status" value="1"/>
</dbReference>
<comment type="cofactor">
    <cofactor evidence="2">
        <name>Zn(2+)</name>
        <dbReference type="ChEBI" id="CHEBI:29105"/>
    </cofactor>
    <text evidence="2">Binds 1 zinc ion per subunit.</text>
</comment>